<dbReference type="GO" id="GO:0005829">
    <property type="term" value="C:cytosol"/>
    <property type="evidence" value="ECO:0007669"/>
    <property type="project" value="TreeGrafter"/>
</dbReference>
<dbReference type="Proteomes" id="UP000027318">
    <property type="component" value="Unassembled WGS sequence"/>
</dbReference>
<feature type="domain" description="NusG-like N-terminal" evidence="5">
    <location>
        <begin position="3"/>
        <end position="102"/>
    </location>
</feature>
<dbReference type="InterPro" id="IPR008991">
    <property type="entry name" value="Translation_prot_SH3-like_sf"/>
</dbReference>
<dbReference type="SUPFAM" id="SSF50104">
    <property type="entry name" value="Translation proteins SH3-like domain"/>
    <property type="match status" value="1"/>
</dbReference>
<dbReference type="OrthoDB" id="9790639at2"/>
<evidence type="ECO:0000313" key="7">
    <source>
        <dbReference type="Proteomes" id="UP000027318"/>
    </source>
</evidence>
<evidence type="ECO:0000256" key="2">
    <source>
        <dbReference type="ARBA" id="ARBA00023015"/>
    </source>
</evidence>
<comment type="caution">
    <text evidence="6">The sequence shown here is derived from an EMBL/GenBank/DDBJ whole genome shotgun (WGS) entry which is preliminary data.</text>
</comment>
<organism evidence="6 7">
    <name type="scientific">Nitrincola lacisaponensis</name>
    <dbReference type="NCBI Taxonomy" id="267850"/>
    <lineage>
        <taxon>Bacteria</taxon>
        <taxon>Pseudomonadati</taxon>
        <taxon>Pseudomonadota</taxon>
        <taxon>Gammaproteobacteria</taxon>
        <taxon>Oceanospirillales</taxon>
        <taxon>Oceanospirillaceae</taxon>
        <taxon>Nitrincola</taxon>
    </lineage>
</organism>
<comment type="function">
    <text evidence="4">Enhances distal genes transcription elongation in a specialized subset of operons that encode extracytoplasmic components.</text>
</comment>
<dbReference type="NCBIfam" id="NF006534">
    <property type="entry name" value="PRK09014.1"/>
    <property type="match status" value="1"/>
</dbReference>
<dbReference type="InterPro" id="IPR043425">
    <property type="entry name" value="NusG-like"/>
</dbReference>
<keyword evidence="2 4" id="KW-0805">Transcription regulation</keyword>
<dbReference type="InterPro" id="IPR036735">
    <property type="entry name" value="NGN_dom_sf"/>
</dbReference>
<keyword evidence="1 4" id="KW-0889">Transcription antitermination</keyword>
<evidence type="ECO:0000256" key="1">
    <source>
        <dbReference type="ARBA" id="ARBA00022814"/>
    </source>
</evidence>
<evidence type="ECO:0000259" key="5">
    <source>
        <dbReference type="SMART" id="SM00738"/>
    </source>
</evidence>
<dbReference type="InterPro" id="IPR010215">
    <property type="entry name" value="Transcription_antiterm_RfaH"/>
</dbReference>
<keyword evidence="4" id="KW-0238">DNA-binding</keyword>
<dbReference type="GO" id="GO:0001073">
    <property type="term" value="F:transcription antitermination factor activity, DNA binding"/>
    <property type="evidence" value="ECO:0007669"/>
    <property type="project" value="UniProtKB-UniRule"/>
</dbReference>
<proteinExistence type="inferred from homology"/>
<protein>
    <recommendedName>
        <fullName evidence="4">Transcription antitermination protein RfaH</fullName>
    </recommendedName>
</protein>
<accession>A0A063Y9W8</accession>
<evidence type="ECO:0000256" key="3">
    <source>
        <dbReference type="ARBA" id="ARBA00023163"/>
    </source>
</evidence>
<dbReference type="PANTHER" id="PTHR30265:SF7">
    <property type="entry name" value="TRANSCRIPTION ANTITERMINATION PROTEIN RFAH"/>
    <property type="match status" value="1"/>
</dbReference>
<dbReference type="Gene3D" id="3.30.70.940">
    <property type="entry name" value="NusG, N-terminal domain"/>
    <property type="match status" value="1"/>
</dbReference>
<gene>
    <name evidence="4" type="primary">rfaH</name>
    <name evidence="6" type="ORF">ADINL_0205</name>
</gene>
<dbReference type="NCBIfam" id="TIGR01955">
    <property type="entry name" value="RfaH"/>
    <property type="match status" value="1"/>
</dbReference>
<comment type="subunit">
    <text evidence="4">Interacts with both the nontemplate DNA and the RNA polymerase (RNAP).</text>
</comment>
<evidence type="ECO:0000313" key="6">
    <source>
        <dbReference type="EMBL" id="KDE41132.1"/>
    </source>
</evidence>
<keyword evidence="7" id="KW-1185">Reference proteome</keyword>
<comment type="similarity">
    <text evidence="4">Belongs to the RfaH family.</text>
</comment>
<dbReference type="SMART" id="SM00738">
    <property type="entry name" value="NGN"/>
    <property type="match status" value="1"/>
</dbReference>
<dbReference type="RefSeq" id="WP_051632446.1">
    <property type="nucleotide sequence ID" value="NZ_JMSZ01000007.1"/>
</dbReference>
<dbReference type="GO" id="GO:0003677">
    <property type="term" value="F:DNA binding"/>
    <property type="evidence" value="ECO:0007669"/>
    <property type="project" value="UniProtKB-UniRule"/>
</dbReference>
<dbReference type="SUPFAM" id="SSF82679">
    <property type="entry name" value="N-utilization substance G protein NusG, N-terminal domain"/>
    <property type="match status" value="1"/>
</dbReference>
<dbReference type="InterPro" id="IPR006645">
    <property type="entry name" value="NGN-like_dom"/>
</dbReference>
<dbReference type="STRING" id="267850.ADINL_0205"/>
<dbReference type="AlphaFoldDB" id="A0A063Y9W8"/>
<sequence>MEGRAWYLVQCKPGETQRALENLENQCYECYLPMIGVERIRNRKRRVIAEPLFPGYLFIHLDQWEDNWQPIRSTRGVSRLVAFGGLPISVDQELIDLLKQRCIQQAIVEALKPGERVMVTEGPFSGLNAVFEAYDGEERVMILLNILHAQQRLSIPISSIAKIH</sequence>
<dbReference type="Pfam" id="PF02357">
    <property type="entry name" value="NusG"/>
    <property type="match status" value="1"/>
</dbReference>
<evidence type="ECO:0000256" key="4">
    <source>
        <dbReference type="HAMAP-Rule" id="MF_00951"/>
    </source>
</evidence>
<dbReference type="CDD" id="cd09892">
    <property type="entry name" value="NGN_SP_RfaH"/>
    <property type="match status" value="1"/>
</dbReference>
<dbReference type="GO" id="GO:0006354">
    <property type="term" value="P:DNA-templated transcription elongation"/>
    <property type="evidence" value="ECO:0007669"/>
    <property type="project" value="InterPro"/>
</dbReference>
<name>A0A063Y9W8_9GAMM</name>
<dbReference type="HAMAP" id="MF_00951">
    <property type="entry name" value="RfaH"/>
    <property type="match status" value="1"/>
</dbReference>
<dbReference type="PATRIC" id="fig|267850.7.peg.201"/>
<dbReference type="PANTHER" id="PTHR30265">
    <property type="entry name" value="RHO-INTERACTING TRANSCRIPTION TERMINATION FACTOR NUSG"/>
    <property type="match status" value="1"/>
</dbReference>
<keyword evidence="3 4" id="KW-0804">Transcription</keyword>
<dbReference type="EMBL" id="JMSZ01000007">
    <property type="protein sequence ID" value="KDE41132.1"/>
    <property type="molecule type" value="Genomic_DNA"/>
</dbReference>
<reference evidence="6 7" key="1">
    <citation type="journal article" date="2005" name="Int. J. Syst. Evol. Microbiol.">
        <title>Nitrincola lacisaponensis gen. nov., sp. nov., a novel alkaliphilic bacterium isolated from an alkaline, saline lake.</title>
        <authorList>
            <person name="Dimitriu P.A."/>
            <person name="Shukla S.K."/>
            <person name="Conradt J."/>
            <person name="Marquez M.C."/>
            <person name="Ventosa A."/>
            <person name="Maglia A."/>
            <person name="Peyton B.M."/>
            <person name="Pinkart H.C."/>
            <person name="Mormile M.R."/>
        </authorList>
    </citation>
    <scope>NUCLEOTIDE SEQUENCE [LARGE SCALE GENOMIC DNA]</scope>
    <source>
        <strain evidence="6 7">4CA</strain>
    </source>
</reference>